<gene>
    <name evidence="2" type="ordered locus">Btus_0540</name>
</gene>
<dbReference type="Proteomes" id="UP000002368">
    <property type="component" value="Chromosome"/>
</dbReference>
<dbReference type="Gene3D" id="1.10.10.10">
    <property type="entry name" value="Winged helix-like DNA-binding domain superfamily/Winged helix DNA-binding domain"/>
    <property type="match status" value="1"/>
</dbReference>
<dbReference type="RefSeq" id="WP_013074599.1">
    <property type="nucleotide sequence ID" value="NC_014098.1"/>
</dbReference>
<reference evidence="2 3" key="1">
    <citation type="journal article" date="2011" name="Stand. Genomic Sci.">
        <title>Complete genome sequence of the thermophilic, hydrogen-oxidizing Bacillus tusciae type strain (T2) and reclassification in the new genus, Kyrpidia gen. nov. as Kyrpidia tusciae comb. nov. and emendation of the family Alicyclobacillaceae da Costa and Rainey, 2010.</title>
        <authorList>
            <person name="Klenk H.P."/>
            <person name="Lapidus A."/>
            <person name="Chertkov O."/>
            <person name="Copeland A."/>
            <person name="Del Rio T.G."/>
            <person name="Nolan M."/>
            <person name="Lucas S."/>
            <person name="Chen F."/>
            <person name="Tice H."/>
            <person name="Cheng J.F."/>
            <person name="Han C."/>
            <person name="Bruce D."/>
            <person name="Goodwin L."/>
            <person name="Pitluck S."/>
            <person name="Pati A."/>
            <person name="Ivanova N."/>
            <person name="Mavromatis K."/>
            <person name="Daum C."/>
            <person name="Chen A."/>
            <person name="Palaniappan K."/>
            <person name="Chang Y.J."/>
            <person name="Land M."/>
            <person name="Hauser L."/>
            <person name="Jeffries C.D."/>
            <person name="Detter J.C."/>
            <person name="Rohde M."/>
            <person name="Abt B."/>
            <person name="Pukall R."/>
            <person name="Goker M."/>
            <person name="Bristow J."/>
            <person name="Markowitz V."/>
            <person name="Hugenholtz P."/>
            <person name="Eisen J.A."/>
        </authorList>
    </citation>
    <scope>NUCLEOTIDE SEQUENCE [LARGE SCALE GENOMIC DNA]</scope>
    <source>
        <strain evidence="2 3">DSM 2912</strain>
    </source>
</reference>
<organism evidence="2 3">
    <name type="scientific">Kyrpidia tusciae (strain DSM 2912 / NBRC 15312 / T2)</name>
    <name type="common">Bacillus tusciae</name>
    <dbReference type="NCBI Taxonomy" id="562970"/>
    <lineage>
        <taxon>Bacteria</taxon>
        <taxon>Bacillati</taxon>
        <taxon>Bacillota</taxon>
        <taxon>Bacilli</taxon>
        <taxon>Bacillales</taxon>
        <taxon>Alicyclobacillaceae</taxon>
        <taxon>Kyrpidia</taxon>
    </lineage>
</organism>
<dbReference type="InterPro" id="IPR052509">
    <property type="entry name" value="Metal_resp_DNA-bind_regulator"/>
</dbReference>
<evidence type="ECO:0000313" key="3">
    <source>
        <dbReference type="Proteomes" id="UP000002368"/>
    </source>
</evidence>
<evidence type="ECO:0000259" key="1">
    <source>
        <dbReference type="Pfam" id="PF03551"/>
    </source>
</evidence>
<feature type="domain" description="Transcription regulator PadR N-terminal" evidence="1">
    <location>
        <begin position="6"/>
        <end position="81"/>
    </location>
</feature>
<dbReference type="PANTHER" id="PTHR33169">
    <property type="entry name" value="PADR-FAMILY TRANSCRIPTIONAL REGULATOR"/>
    <property type="match status" value="1"/>
</dbReference>
<dbReference type="EMBL" id="CP002017">
    <property type="protein sequence ID" value="ADG05306.1"/>
    <property type="molecule type" value="Genomic_DNA"/>
</dbReference>
<dbReference type="HOGENOM" id="CLU_089258_3_1_9"/>
<sequence length="180" mass="21563">MYELFVLGELMTGDKHGYRLQESLKHAVGPIRQISSGTLYPLISRLVKRGWIRPRPEGPQQGGRLRKMYEVTEAGRERFQELMREPLEYNMETELIFLFKMAYFQHVTKDVRIACLEQYREYLRYNLEYVKSESEVISQKEIPENKRIQLLRMFDYRKHVGLTAVQWVTEEIERIRAAEE</sequence>
<accession>D5WTY6</accession>
<protein>
    <submittedName>
        <fullName evidence="2">Transcriptional regulator, PadR-like family</fullName>
    </submittedName>
</protein>
<dbReference type="SUPFAM" id="SSF46785">
    <property type="entry name" value="Winged helix' DNA-binding domain"/>
    <property type="match status" value="1"/>
</dbReference>
<dbReference type="PANTHER" id="PTHR33169:SF26">
    <property type="entry name" value="CONSERVED PROTEIN"/>
    <property type="match status" value="1"/>
</dbReference>
<evidence type="ECO:0000313" key="2">
    <source>
        <dbReference type="EMBL" id="ADG05306.1"/>
    </source>
</evidence>
<name>D5WTY6_KYRT2</name>
<dbReference type="STRING" id="562970.Btus_0540"/>
<proteinExistence type="predicted"/>
<keyword evidence="3" id="KW-1185">Reference proteome</keyword>
<dbReference type="KEGG" id="bts:Btus_0540"/>
<dbReference type="OrthoDB" id="2374094at2"/>
<dbReference type="AlphaFoldDB" id="D5WTY6"/>
<dbReference type="InterPro" id="IPR036390">
    <property type="entry name" value="WH_DNA-bd_sf"/>
</dbReference>
<dbReference type="InterPro" id="IPR005149">
    <property type="entry name" value="Tscrpt_reg_PadR_N"/>
</dbReference>
<dbReference type="Pfam" id="PF03551">
    <property type="entry name" value="PadR"/>
    <property type="match status" value="1"/>
</dbReference>
<dbReference type="InterPro" id="IPR036388">
    <property type="entry name" value="WH-like_DNA-bd_sf"/>
</dbReference>
<dbReference type="eggNOG" id="COG1695">
    <property type="taxonomic scope" value="Bacteria"/>
</dbReference>